<evidence type="ECO:0000313" key="3">
    <source>
        <dbReference type="EMBL" id="EMP30213.1"/>
    </source>
</evidence>
<keyword evidence="4" id="KW-1185">Reference proteome</keyword>
<evidence type="ECO:0000259" key="2">
    <source>
        <dbReference type="Pfam" id="PF13837"/>
    </source>
</evidence>
<sequence>MQICMPKSHERGYNRVTQHCHVKVKELRQAYQKKKEANGRSGSEPQTCCFYDQLHARGDPTTTPLLSMDTCKGGVSRNTEEDFVDEEEEEEEENAQQASGEFILPGSQDLFITLEPIPSQGQFPDPEAREGTSDANVSMLPLSSPSLRLPQIRRRKKRTRDNMFSELMQSSRADRAQLNAWRHSVTEARKAFSEHDQKM</sequence>
<dbReference type="EMBL" id="KB551128">
    <property type="protein sequence ID" value="EMP30213.1"/>
    <property type="molecule type" value="Genomic_DNA"/>
</dbReference>
<dbReference type="InterPro" id="IPR044822">
    <property type="entry name" value="Myb_DNA-bind_4"/>
</dbReference>
<reference evidence="4" key="1">
    <citation type="journal article" date="2013" name="Nat. Genet.">
        <title>The draft genomes of soft-shell turtle and green sea turtle yield insights into the development and evolution of the turtle-specific body plan.</title>
        <authorList>
            <person name="Wang Z."/>
            <person name="Pascual-Anaya J."/>
            <person name="Zadissa A."/>
            <person name="Li W."/>
            <person name="Niimura Y."/>
            <person name="Huang Z."/>
            <person name="Li C."/>
            <person name="White S."/>
            <person name="Xiong Z."/>
            <person name="Fang D."/>
            <person name="Wang B."/>
            <person name="Ming Y."/>
            <person name="Chen Y."/>
            <person name="Zheng Y."/>
            <person name="Kuraku S."/>
            <person name="Pignatelli M."/>
            <person name="Herrero J."/>
            <person name="Beal K."/>
            <person name="Nozawa M."/>
            <person name="Li Q."/>
            <person name="Wang J."/>
            <person name="Zhang H."/>
            <person name="Yu L."/>
            <person name="Shigenobu S."/>
            <person name="Wang J."/>
            <person name="Liu J."/>
            <person name="Flicek P."/>
            <person name="Searle S."/>
            <person name="Wang J."/>
            <person name="Kuratani S."/>
            <person name="Yin Y."/>
            <person name="Aken B."/>
            <person name="Zhang G."/>
            <person name="Irie N."/>
        </authorList>
    </citation>
    <scope>NUCLEOTIDE SEQUENCE [LARGE SCALE GENOMIC DNA]</scope>
</reference>
<name>M7BDJ2_CHEMY</name>
<dbReference type="Proteomes" id="UP000031443">
    <property type="component" value="Unassembled WGS sequence"/>
</dbReference>
<dbReference type="Pfam" id="PF13837">
    <property type="entry name" value="Myb_DNA-bind_4"/>
    <property type="match status" value="1"/>
</dbReference>
<feature type="domain" description="Myb/SANT-like DNA-binding" evidence="2">
    <location>
        <begin position="8"/>
        <end position="56"/>
    </location>
</feature>
<proteinExistence type="predicted"/>
<evidence type="ECO:0000313" key="4">
    <source>
        <dbReference type="Proteomes" id="UP000031443"/>
    </source>
</evidence>
<evidence type="ECO:0000256" key="1">
    <source>
        <dbReference type="SAM" id="MobiDB-lite"/>
    </source>
</evidence>
<accession>M7BDJ2</accession>
<protein>
    <recommendedName>
        <fullName evidence="2">Myb/SANT-like DNA-binding domain-containing protein</fullName>
    </recommendedName>
</protein>
<organism evidence="3 4">
    <name type="scientific">Chelonia mydas</name>
    <name type="common">Green sea-turtle</name>
    <name type="synonym">Chelonia agassizi</name>
    <dbReference type="NCBI Taxonomy" id="8469"/>
    <lineage>
        <taxon>Eukaryota</taxon>
        <taxon>Metazoa</taxon>
        <taxon>Chordata</taxon>
        <taxon>Craniata</taxon>
        <taxon>Vertebrata</taxon>
        <taxon>Euteleostomi</taxon>
        <taxon>Archelosauria</taxon>
        <taxon>Testudinata</taxon>
        <taxon>Testudines</taxon>
        <taxon>Cryptodira</taxon>
        <taxon>Durocryptodira</taxon>
        <taxon>Americhelydia</taxon>
        <taxon>Chelonioidea</taxon>
        <taxon>Cheloniidae</taxon>
        <taxon>Chelonia</taxon>
    </lineage>
</organism>
<gene>
    <name evidence="3" type="ORF">UY3_12667</name>
</gene>
<feature type="compositionally biased region" description="Acidic residues" evidence="1">
    <location>
        <begin position="81"/>
        <end position="94"/>
    </location>
</feature>
<dbReference type="AlphaFoldDB" id="M7BDJ2"/>
<feature type="region of interest" description="Disordered" evidence="1">
    <location>
        <begin position="71"/>
        <end position="100"/>
    </location>
</feature>